<dbReference type="EC" id="2.3.2.27" evidence="2"/>
<evidence type="ECO:0000313" key="10">
    <source>
        <dbReference type="Proteomes" id="UP000814207"/>
    </source>
</evidence>
<dbReference type="Gene3D" id="1.20.58.360">
    <property type="entry name" value="Shigella T3SS effector IpaH defines"/>
    <property type="match status" value="1"/>
</dbReference>
<dbReference type="SMART" id="SM00369">
    <property type="entry name" value="LRR_TYP"/>
    <property type="match status" value="3"/>
</dbReference>
<proteinExistence type="inferred from homology"/>
<keyword evidence="4" id="KW-0732">Signal</keyword>
<evidence type="ECO:0000256" key="1">
    <source>
        <dbReference type="ARBA" id="ARBA00000900"/>
    </source>
</evidence>
<dbReference type="Proteomes" id="UP000814207">
    <property type="component" value="Unassembled WGS sequence"/>
</dbReference>
<feature type="active site" description="Glycyl thioester intermediate" evidence="7">
    <location>
        <position position="1959"/>
    </location>
</feature>
<dbReference type="PROSITE" id="PS52053">
    <property type="entry name" value="NEL"/>
    <property type="match status" value="1"/>
</dbReference>
<comment type="similarity">
    <text evidence="7">Belongs to the LRR-containing bacterial E3 ligase family.</text>
</comment>
<reference evidence="9" key="1">
    <citation type="submission" date="2019-11" db="EMBL/GenBank/DDBJ databases">
        <title>Epiphytic Pseudomonas syringae from cherry orchards.</title>
        <authorList>
            <person name="Hulin M.T."/>
        </authorList>
    </citation>
    <scope>NUCLEOTIDE SEQUENCE</scope>
    <source>
        <strain evidence="9">PA-6-9A</strain>
    </source>
</reference>
<feature type="domain" description="NEL" evidence="8">
    <location>
        <begin position="1867"/>
        <end position="2159"/>
    </location>
</feature>
<dbReference type="InterPro" id="IPR001611">
    <property type="entry name" value="Leu-rich_rpt"/>
</dbReference>
<protein>
    <recommendedName>
        <fullName evidence="2">RING-type E3 ubiquitin transferase</fullName>
        <ecNumber evidence="2">2.3.2.27</ecNumber>
    </recommendedName>
</protein>
<dbReference type="GO" id="GO:0005615">
    <property type="term" value="C:extracellular space"/>
    <property type="evidence" value="ECO:0007669"/>
    <property type="project" value="TreeGrafter"/>
</dbReference>
<evidence type="ECO:0000256" key="6">
    <source>
        <dbReference type="ARBA" id="ARBA00023026"/>
    </source>
</evidence>
<dbReference type="InterPro" id="IPR032675">
    <property type="entry name" value="LRR_dom_sf"/>
</dbReference>
<accession>A0A9Q3X373</accession>
<dbReference type="Gene3D" id="3.80.10.10">
    <property type="entry name" value="Ribonuclease Inhibitor"/>
    <property type="match status" value="1"/>
</dbReference>
<keyword evidence="7" id="KW-0833">Ubl conjugation pathway</keyword>
<keyword evidence="7" id="KW-1035">Host cytoplasm</keyword>
<keyword evidence="7" id="KW-0964">Secreted</keyword>
<dbReference type="InterPro" id="IPR029487">
    <property type="entry name" value="NEL_dom"/>
</dbReference>
<dbReference type="PANTHER" id="PTHR24373">
    <property type="entry name" value="SLIT RELATED LEUCINE-RICH REPEAT NEURONAL PROTEIN"/>
    <property type="match status" value="1"/>
</dbReference>
<keyword evidence="5" id="KW-0677">Repeat</keyword>
<dbReference type="PANTHER" id="PTHR24373:SF383">
    <property type="entry name" value="LEUCINE-RICH REPEAT-CONTAINING PROTEIN 15-LIKE"/>
    <property type="match status" value="1"/>
</dbReference>
<evidence type="ECO:0000313" key="9">
    <source>
        <dbReference type="EMBL" id="MCF5063975.1"/>
    </source>
</evidence>
<dbReference type="InterPro" id="IPR003591">
    <property type="entry name" value="Leu-rich_rpt_typical-subtyp"/>
</dbReference>
<comment type="catalytic activity">
    <reaction evidence="1">
        <text>S-ubiquitinyl-[E2 ubiquitin-conjugating enzyme]-L-cysteine + [acceptor protein]-L-lysine = [E2 ubiquitin-conjugating enzyme]-L-cysteine + N(6)-ubiquitinyl-[acceptor protein]-L-lysine.</text>
        <dbReference type="EC" id="2.3.2.27"/>
    </reaction>
</comment>
<dbReference type="PROSITE" id="PS51450">
    <property type="entry name" value="LRR"/>
    <property type="match status" value="1"/>
</dbReference>
<comment type="caution">
    <text evidence="9">The sequence shown here is derived from an EMBL/GenBank/DDBJ whole genome shotgun (WGS) entry which is preliminary data.</text>
</comment>
<evidence type="ECO:0000256" key="4">
    <source>
        <dbReference type="ARBA" id="ARBA00022729"/>
    </source>
</evidence>
<organism evidence="9 10">
    <name type="scientific">Pseudomonas syringae</name>
    <dbReference type="NCBI Taxonomy" id="317"/>
    <lineage>
        <taxon>Bacteria</taxon>
        <taxon>Pseudomonadati</taxon>
        <taxon>Pseudomonadota</taxon>
        <taxon>Gammaproteobacteria</taxon>
        <taxon>Pseudomonadales</taxon>
        <taxon>Pseudomonadaceae</taxon>
        <taxon>Pseudomonas</taxon>
    </lineage>
</organism>
<dbReference type="InterPro" id="IPR050328">
    <property type="entry name" value="Dev_Immune_Receptor"/>
</dbReference>
<comment type="PTM">
    <text evidence="7">Ubiquitinated in the presence of host E1 ubiquitin-activating enzyme, E2 ubiquitin-conjugating enzyme and ubiquitin.</text>
</comment>
<dbReference type="Pfam" id="PF14496">
    <property type="entry name" value="NEL"/>
    <property type="match status" value="1"/>
</dbReference>
<keyword evidence="6" id="KW-0843">Virulence</keyword>
<sequence length="2159" mass="241959">MSTHQLLNGMSGNLQSSTLWSQQQALELIQHNVTQAMSSLSAEQRRLYVTLQRQALAALKAVEEERVRLETSFKTLGLAQLRSKLGGRDPEQYYLYTTYLEKREQPFPWEPHIQELGYRSRRAYDDWQYKEHTRRMSLWEAACLNFGFTHSIPQDSGFSLVEASEVVGPDGDKSLKALTFITVARELNLGGQLKRQTETALAADGKLRQLIGAATLASFRLDVLEAYRDRTASGVTQPIYDLLTAALLEGGAQPQFDTLSLLAGTTPLGAVLVVPWETHLPLPLMLIKVASLGVLSYFPYRPSGALQYHIDSQAAESAFRQALHDSHEQQDLGWFARQLPLVGLSLFRHLITQEPRPEGMTWLAGALYDGFHKAFPKTTLDTVRFSTDIKAERTQTLVQTLTYRHIQRYQANLQVLATTKTAADWQALKDGAAAIAGEILNLLLIPLPGGVTGMNRIMLTAVFGSLAYSFTVAVSEAAKGDTSGFAASLSDIADLAISGRLMITAGQAHRRRVLQNLQALGNPRKVTTADGIDKLWTPDARPYAIDNQYLLNGKSADALGIYTVNGRQYAKLRQNSTTLVVEVVLDPQAQRYGLKHHNGDHHTPSIVFEPTLQAWVFDLHNAHTFSDLQLLQRMLPNGSTITPDVDLENMLRSTCTTRTTLDNIWTSQTPAPLNLIEGVRRLQVDRVIQQIIDDFHQRASLPVHADSSVFCLLTQLPNWPLDTVLNVHDHLGELIESYAPANASTSPAHRIDLKRREDGSYVALDDPGLAPTVEEHLMQLIIRGQPGASTLGKDDLPSRSETGRIALVREQVAALARAERPTLFRALFDYADREQNDLSVPADIRRFLPRKTSAPLVTVTPLLKKLRELNPPLSAANLQQILEIYPLSPEQQQAFLRAGTLPTAFADQLDHHRTALRIDAVIDGLYHPRTFNQDIDLWAREFASALVRKTLKRDFVVTEVVDGVISKPYESSGPDDLTVELRHYGNGHYEAYDLHNASTIAVTPLIDSFYLAVGAVLQPHERQLLGMQGVTDAKGLRKTLGDFMSNQRSPEGYVSLANGSLVQYEHRLVVAPQTQTAANGIVRQDGKEYLPLFGSLYRIIFDKNLLKWRLKHPDKVGVDTPLLEHNNDGAWRLASENPMHWEDQRLFQRLGRNQYDFPQATAKNILALTDTSAQALRQVHRTGQPAPPLLADTCKRFTLEQQLQHLLDTMRTDPTSRTAQPAAQLLILLALPGWPDSHTLQITDSQGQVLKQYPPGATRRITVPISEVSYLDGKLLPTLVQDTHITQGLLGELPVSVDERLFKLVKKIVTYANSNMGSLFDSFYAMSEDKVSDPQKRFKRQHPALPNSLINAILDRATPQELKQLREHDRVGLRLTEQARLSAADVRLNRAYEGLFLNALNNPDSEKITLHLLKSVPGWPATARLDIHQGSLQGTPIASAGHLNGALRKKLLKTSLGYQAQGSDHPPGPLLEALVLTLTATERTALGAAHEMHSDPLREQIAQLALSKRVEIKALLGLPHLQPWLLPPMQVNSSFIAYPLWSWLWPFGGTRPPDLIAKVKELYPSFSTTQARDFLGALGLSEPAALLELERRQAEYAALETELRRWADASYPGHDDPRQLDTYWDRAPRLMIMQKLLAAWRRESPSTLYLHGLFDTPSLVLQLDAQPLPPPSVITHPDAFAHIEHLQITGDRFPVEADGFLRRFSNLTSLKLDYEMTALPSSITEMTQLTHLDLSDNLIQLDQGAVERLAGMVNLRRLLLNRNRLGLAPDVTRMTHLTHLQLEVAGISQWPTGFWSLPNLEYLALQENQLTSVPDEVFTQRHPRNLNRQLYLHGNPFPEEVQRRIHQHRITHGVRVGPLPGLAHVAPPTGGIDDWLAGIPGTEQGQRRTVWQQLLDSEEAQPDDAFRVLADLTNTYAYIHSPQTREALTARVWVLLDAMAQSAQLRNNVFLNTYGAGDCGDSVLLAFTNMELEHRIHQARSMPSSREADKALLELAKGVFYLRQLDQFSYDFNRSREQAGLEVDRAEVTIYLRYKLATEFDLPLHPMELLYTVEGYVTGEVIQRARNTLTLAATTGALQEMLLSEEFWIEYLTHCLPEPFVTIREVARVETQKLDKEVVDRQSDTYLERRQSIADHEVAERQRLIRQLTLAVQIGQSRP</sequence>
<dbReference type="GO" id="GO:0016567">
    <property type="term" value="P:protein ubiquitination"/>
    <property type="evidence" value="ECO:0007669"/>
    <property type="project" value="InterPro"/>
</dbReference>
<keyword evidence="7" id="KW-0832">Ubl conjugation</keyword>
<gene>
    <name evidence="9" type="ORF">GIW73_13595</name>
</gene>
<keyword evidence="7" id="KW-0808">Transferase</keyword>
<evidence type="ECO:0000256" key="2">
    <source>
        <dbReference type="ARBA" id="ARBA00012483"/>
    </source>
</evidence>
<dbReference type="EMBL" id="WKEU01000052">
    <property type="protein sequence ID" value="MCF5063975.1"/>
    <property type="molecule type" value="Genomic_DNA"/>
</dbReference>
<dbReference type="SUPFAM" id="SSF52058">
    <property type="entry name" value="L domain-like"/>
    <property type="match status" value="1"/>
</dbReference>
<keyword evidence="3" id="KW-0433">Leucine-rich repeat</keyword>
<dbReference type="GO" id="GO:0061630">
    <property type="term" value="F:ubiquitin protein ligase activity"/>
    <property type="evidence" value="ECO:0007669"/>
    <property type="project" value="UniProtKB-EC"/>
</dbReference>
<evidence type="ECO:0000259" key="8">
    <source>
        <dbReference type="PROSITE" id="PS52053"/>
    </source>
</evidence>
<evidence type="ECO:0000256" key="7">
    <source>
        <dbReference type="PROSITE-ProRule" id="PRU01398"/>
    </source>
</evidence>
<evidence type="ECO:0000256" key="3">
    <source>
        <dbReference type="ARBA" id="ARBA00022614"/>
    </source>
</evidence>
<evidence type="ECO:0000256" key="5">
    <source>
        <dbReference type="ARBA" id="ARBA00022737"/>
    </source>
</evidence>
<dbReference type="GO" id="GO:0031012">
    <property type="term" value="C:extracellular matrix"/>
    <property type="evidence" value="ECO:0007669"/>
    <property type="project" value="TreeGrafter"/>
</dbReference>
<name>A0A9Q3X373_PSESX</name>